<accession>A0A075GU68</accession>
<feature type="compositionally biased region" description="Low complexity" evidence="1">
    <location>
        <begin position="1171"/>
        <end position="1194"/>
    </location>
</feature>
<feature type="region of interest" description="Disordered" evidence="1">
    <location>
        <begin position="1211"/>
        <end position="1246"/>
    </location>
</feature>
<organism evidence="3">
    <name type="scientific">uncultured marine group II/III euryarchaeote KM3_192_D09</name>
    <dbReference type="NCBI Taxonomy" id="1457965"/>
    <lineage>
        <taxon>Archaea</taxon>
        <taxon>Methanobacteriati</taxon>
        <taxon>Methanobacteriota</taxon>
        <taxon>environmental samples</taxon>
    </lineage>
</organism>
<keyword evidence="2" id="KW-0472">Membrane</keyword>
<dbReference type="EMBL" id="KF900771">
    <property type="protein sequence ID" value="AIF06480.1"/>
    <property type="molecule type" value="Genomic_DNA"/>
</dbReference>
<reference evidence="3" key="1">
    <citation type="journal article" date="2014" name="Genome Biol. Evol.">
        <title>Pangenome evidence for extensive interdomain horizontal transfer affecting lineage core and shell genes in uncultured planktonic thaumarchaeota and euryarchaeota.</title>
        <authorList>
            <person name="Deschamps P."/>
            <person name="Zivanovic Y."/>
            <person name="Moreira D."/>
            <person name="Rodriguez-Valera F."/>
            <person name="Lopez-Garcia P."/>
        </authorList>
    </citation>
    <scope>NUCLEOTIDE SEQUENCE</scope>
</reference>
<protein>
    <submittedName>
        <fullName evidence="3">Ig domain-containing protein</fullName>
    </submittedName>
</protein>
<dbReference type="NCBIfam" id="NF033679">
    <property type="entry name" value="DNRLRE_dom"/>
    <property type="match status" value="1"/>
</dbReference>
<keyword evidence="2" id="KW-1133">Transmembrane helix</keyword>
<name>A0A075GU68_9EURY</name>
<evidence type="ECO:0000256" key="2">
    <source>
        <dbReference type="SAM" id="Phobius"/>
    </source>
</evidence>
<sequence>MSPRSIVPLIAAMLLLTSWAAVLYEPQVSVFETAVSHAGGAEPAGGTLTDNGDGTSTYSITLGTSSELYDTWLSAAQSSTNFGNDSKLKVGYSNNDSSRWNTLFGVDLDAAGFWTNTSILQADLVLHTRQVQGTPTIRSWVCYDSDWQEDSVTWSGWQVGGALGNLDSGGLMEEKSGLTGLNFTSFDVTRAVDIAHHSRFGGPSEPASILLTGPVWGDEWVTFDSVDFAFASERPKLNITFTWGTPSSLPTTTQWVDIYPKEPHRIDADSQLSLEATARSGEGDVKGGSVTWLTDIGTIDAGGQFTPDITGVAKIEAIVNGVPGEMNLQVTAGTPVSLTISPETAQITVDHNISFSASLQDAMGNEVEGAAITWHSDNGYIDANGNYTPIAVGDDIVTVLWQSLYDSADITVSAGAAANITFGEGLTVAAGEQLPLIFTVSDRTGNPLPNQAAGSIAWVAENGFIDGIGVFTGDAVGTWRINATGSSGAVGHTFVEVTQGTLADLEIVEPNGSQPADQPVLLVVLWLDVRGNRVPVRIPLTNWTAEDGNFRMTPEGVEWLPRREGNWTVGVHVQDRWVNVTISVVHGNASRLLIVSDYETITADDVIGLELQAEDTKGNRWLIAGNWTAMEPQAAPWLSETPNGAVFEGVIAGIWTIRAEHDSPDGSFSTFLMLEVLPGSLARIELEGHGEQISADGSFDFSPRFFDEDGNELEEVTLNWTFRHQGEAYDRTGDLRSNDAVWYPVLAGHHEVEVQAAGVFAAIGIDVEPGIPHTLRTLNEGVVVVRSGESTQIDINATDLDGNDFGSDVLWYVPVDSVDMANGTREGAYLLRGLREGTHILRFTSGLAEGEIVVTVELGEPVRVELHIPDHAIRTGYQIDIEVRIYDFGGNRLSSNPDNVLLTSGAGTFVHDVGDHWQLYLENSGEQQRVQIDYGPVGGEIFIDVEADPLYAFGDSSLATALWTGVAGVVLLFGLLLMLLRSRSRREEEAMLEYFEDDESRQVDDAAAELAAYKPSKKARRAAREAFQQMSQTMPQQYAGQQATQQVAAQQQAAAHYSGAQQTVPQQEISLEEVPSAPAGEVWSTEQLWAWGRSQGWSDEQIGIYEEYYDSSVRKTSTQTSTAAEQSTETVVTELAQDTFSMANSTSPVAQPVTTEQVTGPSPTAAEPALEAVPESVSETVPESASESVSEPVPDSATKMKVDIREKGIMKAMPGTEQGQAGWYLDGEGNPSRWDIDDDGTWHRTG</sequence>
<proteinExistence type="predicted"/>
<keyword evidence="2" id="KW-0812">Transmembrane</keyword>
<feature type="compositionally biased region" description="Polar residues" evidence="1">
    <location>
        <begin position="1144"/>
        <end position="1162"/>
    </location>
</feature>
<feature type="region of interest" description="Disordered" evidence="1">
    <location>
        <begin position="1144"/>
        <end position="1199"/>
    </location>
</feature>
<evidence type="ECO:0000313" key="3">
    <source>
        <dbReference type="EMBL" id="AIF06480.1"/>
    </source>
</evidence>
<feature type="transmembrane region" description="Helical" evidence="2">
    <location>
        <begin position="961"/>
        <end position="980"/>
    </location>
</feature>
<dbReference type="AlphaFoldDB" id="A0A075GU68"/>
<evidence type="ECO:0000256" key="1">
    <source>
        <dbReference type="SAM" id="MobiDB-lite"/>
    </source>
</evidence>